<protein>
    <recommendedName>
        <fullName evidence="2">ABC-type transport auxiliary lipoprotein component domain-containing protein</fullName>
    </recommendedName>
</protein>
<dbReference type="SUPFAM" id="SSF159594">
    <property type="entry name" value="XCC0632-like"/>
    <property type="match status" value="1"/>
</dbReference>
<keyword evidence="4" id="KW-1185">Reference proteome</keyword>
<dbReference type="Pfam" id="PF03886">
    <property type="entry name" value="ABC_trans_aux"/>
    <property type="match status" value="1"/>
</dbReference>
<name>A0A2S0P9L1_9NEIS</name>
<feature type="domain" description="ABC-type transport auxiliary lipoprotein component" evidence="2">
    <location>
        <begin position="25"/>
        <end position="181"/>
    </location>
</feature>
<dbReference type="OrthoDB" id="8595564at2"/>
<dbReference type="InterPro" id="IPR005586">
    <property type="entry name" value="ABC_trans_aux"/>
</dbReference>
<dbReference type="RefSeq" id="WP_107889171.1">
    <property type="nucleotide sequence ID" value="NZ_CP028519.1"/>
</dbReference>
<sequence length="187" mass="19433">MRRSVVPMMLVAALAACASPSPRFYSLADSSLPAGASASAQVKLALVAVTVPDAVDRPQLVVRQDGALRIMEQRRWLQPLRSDIAMALRADLATRLGMAVAGPGQAAGQEAVYRLTVDIQRFDSTLGGPAALEALWTLTRAGGAAVDSGRVALSDRAADGSYDALVAAHGRMLAELATRIAAAVPKS</sequence>
<gene>
    <name evidence="3" type="ORF">DAI18_08595</name>
</gene>
<dbReference type="STRING" id="1122240.GCA_000620105_02265"/>
<evidence type="ECO:0000256" key="1">
    <source>
        <dbReference type="SAM" id="SignalP"/>
    </source>
</evidence>
<evidence type="ECO:0000259" key="2">
    <source>
        <dbReference type="Pfam" id="PF03886"/>
    </source>
</evidence>
<dbReference type="EMBL" id="CP028519">
    <property type="protein sequence ID" value="AVY94099.1"/>
    <property type="molecule type" value="Genomic_DNA"/>
</dbReference>
<reference evidence="3 4" key="1">
    <citation type="submission" date="2018-04" db="EMBL/GenBank/DDBJ databases">
        <title>Denitrifier Microvirgula.</title>
        <authorList>
            <person name="Anderson E."/>
            <person name="Jang J."/>
            <person name="Ishii S."/>
        </authorList>
    </citation>
    <scope>NUCLEOTIDE SEQUENCE [LARGE SCALE GENOMIC DNA]</scope>
    <source>
        <strain evidence="3 4">BE2.4</strain>
    </source>
</reference>
<dbReference type="KEGG" id="maer:DAI18_08595"/>
<dbReference type="Gene3D" id="3.40.50.10610">
    <property type="entry name" value="ABC-type transport auxiliary lipoprotein component"/>
    <property type="match status" value="1"/>
</dbReference>
<dbReference type="PROSITE" id="PS51257">
    <property type="entry name" value="PROKAR_LIPOPROTEIN"/>
    <property type="match status" value="1"/>
</dbReference>
<proteinExistence type="predicted"/>
<evidence type="ECO:0000313" key="4">
    <source>
        <dbReference type="Proteomes" id="UP000244173"/>
    </source>
</evidence>
<organism evidence="3 4">
    <name type="scientific">Microvirgula aerodenitrificans</name>
    <dbReference type="NCBI Taxonomy" id="57480"/>
    <lineage>
        <taxon>Bacteria</taxon>
        <taxon>Pseudomonadati</taxon>
        <taxon>Pseudomonadota</taxon>
        <taxon>Betaproteobacteria</taxon>
        <taxon>Neisseriales</taxon>
        <taxon>Aquaspirillaceae</taxon>
        <taxon>Microvirgula</taxon>
    </lineage>
</organism>
<evidence type="ECO:0000313" key="3">
    <source>
        <dbReference type="EMBL" id="AVY94099.1"/>
    </source>
</evidence>
<feature type="signal peptide" evidence="1">
    <location>
        <begin position="1"/>
        <end position="18"/>
    </location>
</feature>
<accession>A0A2S0P9L1</accession>
<feature type="chain" id="PRO_5015428578" description="ABC-type transport auxiliary lipoprotein component domain-containing protein" evidence="1">
    <location>
        <begin position="19"/>
        <end position="187"/>
    </location>
</feature>
<keyword evidence="1" id="KW-0732">Signal</keyword>
<dbReference type="AlphaFoldDB" id="A0A2S0P9L1"/>
<dbReference type="Proteomes" id="UP000244173">
    <property type="component" value="Chromosome"/>
</dbReference>